<dbReference type="Proteomes" id="UP000005139">
    <property type="component" value="Unassembled WGS sequence"/>
</dbReference>
<feature type="domain" description="ABC transporter" evidence="5">
    <location>
        <begin position="6"/>
        <end position="241"/>
    </location>
</feature>
<dbReference type="Gene3D" id="3.40.50.300">
    <property type="entry name" value="P-loop containing nucleotide triphosphate hydrolases"/>
    <property type="match status" value="1"/>
</dbReference>
<dbReference type="CDD" id="cd03214">
    <property type="entry name" value="ABC_Iron-Siderophores_B12_Hemin"/>
    <property type="match status" value="1"/>
</dbReference>
<dbReference type="eggNOG" id="COG1120">
    <property type="taxonomic scope" value="Bacteria"/>
</dbReference>
<keyword evidence="7" id="KW-1185">Reference proteome</keyword>
<gene>
    <name evidence="6" type="ORF">TcarDRAFT_1055</name>
</gene>
<sequence length="257" mass="28709">MQNPLLEVRSVSAGYGSKLILRDITFTVNRGDFLSIIAPNGTGKSTLLRCIGGVLPVQKGSINICGQDIRAFSRRALAKKIAVVSEEDATFDYSVYQTAFMGRFAHISRFGGETPEDHRIVQQVLNDVGMWEKRQVNMSQLSQGERQKVLIARALAQCPELLLLDEPTSHLDIRNQFLILKLIKELTAKNNIAVIGVLHDINLALRFSTHLALLKDGRMLAYGSPDVLTEEILGVMYGLNFVLRHYEGYVYVQPSYT</sequence>
<protein>
    <submittedName>
        <fullName evidence="6">ABC transporter related</fullName>
    </submittedName>
</protein>
<evidence type="ECO:0000256" key="3">
    <source>
        <dbReference type="ARBA" id="ARBA00022840"/>
    </source>
</evidence>
<proteinExistence type="predicted"/>
<dbReference type="InterPro" id="IPR003593">
    <property type="entry name" value="AAA+_ATPase"/>
</dbReference>
<evidence type="ECO:0000313" key="7">
    <source>
        <dbReference type="Proteomes" id="UP000005139"/>
    </source>
</evidence>
<evidence type="ECO:0000256" key="2">
    <source>
        <dbReference type="ARBA" id="ARBA00022741"/>
    </source>
</evidence>
<dbReference type="SUPFAM" id="SSF52540">
    <property type="entry name" value="P-loop containing nucleoside triphosphate hydrolases"/>
    <property type="match status" value="1"/>
</dbReference>
<dbReference type="FunFam" id="3.40.50.300:FF:000134">
    <property type="entry name" value="Iron-enterobactin ABC transporter ATP-binding protein"/>
    <property type="match status" value="1"/>
</dbReference>
<dbReference type="PROSITE" id="PS50893">
    <property type="entry name" value="ABC_TRANSPORTER_2"/>
    <property type="match status" value="1"/>
</dbReference>
<organism evidence="6 7">
    <name type="scientific">Thermosinus carboxydivorans Nor1</name>
    <dbReference type="NCBI Taxonomy" id="401526"/>
    <lineage>
        <taxon>Bacteria</taxon>
        <taxon>Bacillati</taxon>
        <taxon>Bacillota</taxon>
        <taxon>Negativicutes</taxon>
        <taxon>Selenomonadales</taxon>
        <taxon>Sporomusaceae</taxon>
        <taxon>Thermosinus</taxon>
    </lineage>
</organism>
<dbReference type="PANTHER" id="PTHR42794">
    <property type="entry name" value="HEMIN IMPORT ATP-BINDING PROTEIN HMUV"/>
    <property type="match status" value="1"/>
</dbReference>
<reference evidence="6 7" key="1">
    <citation type="submission" date="2007-01" db="EMBL/GenBank/DDBJ databases">
        <title>Annotation of the draft genome assembly of Thermosinus carboxydivorans Nor1.</title>
        <authorList>
            <consortium name="US DOE Joint Genome Institute (JGI-ORNL)"/>
            <person name="Larimer F."/>
            <person name="Land M."/>
            <person name="Hauser L."/>
        </authorList>
    </citation>
    <scope>NUCLEOTIDE SEQUENCE [LARGE SCALE GENOMIC DNA]</scope>
    <source>
        <strain evidence="6 7">Nor1</strain>
    </source>
</reference>
<keyword evidence="3" id="KW-0067">ATP-binding</keyword>
<keyword evidence="1" id="KW-0813">Transport</keyword>
<keyword evidence="2" id="KW-0547">Nucleotide-binding</keyword>
<dbReference type="GO" id="GO:0016887">
    <property type="term" value="F:ATP hydrolysis activity"/>
    <property type="evidence" value="ECO:0007669"/>
    <property type="project" value="InterPro"/>
</dbReference>
<dbReference type="InterPro" id="IPR027417">
    <property type="entry name" value="P-loop_NTPase"/>
</dbReference>
<dbReference type="Pfam" id="PF00005">
    <property type="entry name" value="ABC_tran"/>
    <property type="match status" value="1"/>
</dbReference>
<name>A1HQS2_9FIRM</name>
<dbReference type="EMBL" id="AAWL01000008">
    <property type="protein sequence ID" value="EAX47633.1"/>
    <property type="molecule type" value="Genomic_DNA"/>
</dbReference>
<dbReference type="PROSITE" id="PS00211">
    <property type="entry name" value="ABC_TRANSPORTER_1"/>
    <property type="match status" value="1"/>
</dbReference>
<dbReference type="GO" id="GO:0005524">
    <property type="term" value="F:ATP binding"/>
    <property type="evidence" value="ECO:0007669"/>
    <property type="project" value="UniProtKB-KW"/>
</dbReference>
<dbReference type="InterPro" id="IPR017871">
    <property type="entry name" value="ABC_transporter-like_CS"/>
</dbReference>
<evidence type="ECO:0000256" key="1">
    <source>
        <dbReference type="ARBA" id="ARBA00022448"/>
    </source>
</evidence>
<dbReference type="InterPro" id="IPR003439">
    <property type="entry name" value="ABC_transporter-like_ATP-bd"/>
</dbReference>
<comment type="caution">
    <text evidence="6">The sequence shown here is derived from an EMBL/GenBank/DDBJ whole genome shotgun (WGS) entry which is preliminary data.</text>
</comment>
<dbReference type="AlphaFoldDB" id="A1HQS2"/>
<dbReference type="PANTHER" id="PTHR42794:SF1">
    <property type="entry name" value="HEMIN IMPORT ATP-BINDING PROTEIN HMUV"/>
    <property type="match status" value="1"/>
</dbReference>
<dbReference type="RefSeq" id="WP_007289362.1">
    <property type="nucleotide sequence ID" value="NZ_AAWL01000008.1"/>
</dbReference>
<dbReference type="OrthoDB" id="9799337at2"/>
<dbReference type="SMART" id="SM00382">
    <property type="entry name" value="AAA"/>
    <property type="match status" value="1"/>
</dbReference>
<reference evidence="6 7" key="2">
    <citation type="submission" date="2007-01" db="EMBL/GenBank/DDBJ databases">
        <title>Sequencing of the draft genome and assembly of Thermosinus carboxydivorans Nor1.</title>
        <authorList>
            <consortium name="US DOE Joint Genome Institute (JGI-PGF)"/>
            <person name="Copeland A."/>
            <person name="Lucas S."/>
            <person name="Lapidus A."/>
            <person name="Barry K."/>
            <person name="Glavina del Rio T."/>
            <person name="Dalin E."/>
            <person name="Tice H."/>
            <person name="Bruce D."/>
            <person name="Pitluck S."/>
            <person name="Richardson P."/>
        </authorList>
    </citation>
    <scope>NUCLEOTIDE SEQUENCE [LARGE SCALE GENOMIC DNA]</scope>
    <source>
        <strain evidence="6 7">Nor1</strain>
    </source>
</reference>
<evidence type="ECO:0000259" key="5">
    <source>
        <dbReference type="PROSITE" id="PS50893"/>
    </source>
</evidence>
<accession>A1HQS2</accession>
<evidence type="ECO:0000256" key="4">
    <source>
        <dbReference type="ARBA" id="ARBA00022967"/>
    </source>
</evidence>
<keyword evidence="4" id="KW-1278">Translocase</keyword>
<evidence type="ECO:0000313" key="6">
    <source>
        <dbReference type="EMBL" id="EAX47633.1"/>
    </source>
</evidence>